<name>A0A0E0N3U8_ORYRU</name>
<dbReference type="Pfam" id="PF00931">
    <property type="entry name" value="NB-ARC"/>
    <property type="match status" value="1"/>
</dbReference>
<dbReference type="PANTHER" id="PTHR36766:SF40">
    <property type="entry name" value="DISEASE RESISTANCE PROTEIN RGA3"/>
    <property type="match status" value="1"/>
</dbReference>
<evidence type="ECO:0000256" key="6">
    <source>
        <dbReference type="ARBA" id="ARBA00022840"/>
    </source>
</evidence>
<dbReference type="Gramene" id="ORUFI01G37780.1">
    <property type="protein sequence ID" value="ORUFI01G37780.1"/>
    <property type="gene ID" value="ORUFI01G37780"/>
</dbReference>
<feature type="domain" description="R13L1/DRL21-like LRR repeat region" evidence="11">
    <location>
        <begin position="678"/>
        <end position="800"/>
    </location>
</feature>
<dbReference type="InterPro" id="IPR002182">
    <property type="entry name" value="NB-ARC"/>
</dbReference>
<dbReference type="eggNOG" id="KOG4658">
    <property type="taxonomic scope" value="Eukaryota"/>
</dbReference>
<dbReference type="OMA" id="FCHTRIT"/>
<evidence type="ECO:0000256" key="3">
    <source>
        <dbReference type="ARBA" id="ARBA00022737"/>
    </source>
</evidence>
<evidence type="ECO:0000313" key="13">
    <source>
        <dbReference type="Proteomes" id="UP000008022"/>
    </source>
</evidence>
<reference evidence="13" key="1">
    <citation type="submission" date="2013-06" db="EMBL/GenBank/DDBJ databases">
        <authorList>
            <person name="Zhao Q."/>
        </authorList>
    </citation>
    <scope>NUCLEOTIDE SEQUENCE</scope>
    <source>
        <strain evidence="13">cv. W1943</strain>
    </source>
</reference>
<dbReference type="GO" id="GO:0009626">
    <property type="term" value="P:plant-type hypersensitive response"/>
    <property type="evidence" value="ECO:0007669"/>
    <property type="project" value="UniProtKB-ARBA"/>
</dbReference>
<dbReference type="FunFam" id="1.10.10.10:FF:000322">
    <property type="entry name" value="Probable disease resistance protein At1g63360"/>
    <property type="match status" value="1"/>
</dbReference>
<keyword evidence="4" id="KW-0547">Nucleotide-binding</keyword>
<organism evidence="12 13">
    <name type="scientific">Oryza rufipogon</name>
    <name type="common">Brownbeard rice</name>
    <name type="synonym">Asian wild rice</name>
    <dbReference type="NCBI Taxonomy" id="4529"/>
    <lineage>
        <taxon>Eukaryota</taxon>
        <taxon>Viridiplantae</taxon>
        <taxon>Streptophyta</taxon>
        <taxon>Embryophyta</taxon>
        <taxon>Tracheophyta</taxon>
        <taxon>Spermatophyta</taxon>
        <taxon>Magnoliopsida</taxon>
        <taxon>Liliopsida</taxon>
        <taxon>Poales</taxon>
        <taxon>Poaceae</taxon>
        <taxon>BOP clade</taxon>
        <taxon>Oryzoideae</taxon>
        <taxon>Oryzeae</taxon>
        <taxon>Oryzinae</taxon>
        <taxon>Oryza</taxon>
    </lineage>
</organism>
<evidence type="ECO:0000259" key="10">
    <source>
        <dbReference type="Pfam" id="PF23559"/>
    </source>
</evidence>
<dbReference type="InterPro" id="IPR058922">
    <property type="entry name" value="WHD_DRP"/>
</dbReference>
<evidence type="ECO:0000256" key="1">
    <source>
        <dbReference type="ARBA" id="ARBA00008894"/>
    </source>
</evidence>
<evidence type="ECO:0000256" key="5">
    <source>
        <dbReference type="ARBA" id="ARBA00022821"/>
    </source>
</evidence>
<keyword evidence="3" id="KW-0677">Repeat</keyword>
<evidence type="ECO:0000259" key="8">
    <source>
        <dbReference type="Pfam" id="PF00931"/>
    </source>
</evidence>
<dbReference type="Gene3D" id="1.20.5.4130">
    <property type="match status" value="1"/>
</dbReference>
<dbReference type="GO" id="GO:0042742">
    <property type="term" value="P:defense response to bacterium"/>
    <property type="evidence" value="ECO:0007669"/>
    <property type="project" value="UniProtKB-ARBA"/>
</dbReference>
<dbReference type="GO" id="GO:0043531">
    <property type="term" value="F:ADP binding"/>
    <property type="evidence" value="ECO:0007669"/>
    <property type="project" value="InterPro"/>
</dbReference>
<dbReference type="CDD" id="cd14798">
    <property type="entry name" value="RX-CC_like"/>
    <property type="match status" value="1"/>
</dbReference>
<keyword evidence="5" id="KW-0611">Plant defense</keyword>
<evidence type="ECO:0000256" key="7">
    <source>
        <dbReference type="SAM" id="MobiDB-lite"/>
    </source>
</evidence>
<evidence type="ECO:0000259" key="9">
    <source>
        <dbReference type="Pfam" id="PF18052"/>
    </source>
</evidence>
<proteinExistence type="inferred from homology"/>
<dbReference type="InterPro" id="IPR027417">
    <property type="entry name" value="P-loop_NTPase"/>
</dbReference>
<comment type="similarity">
    <text evidence="1">Belongs to the disease resistance NB-LRR family.</text>
</comment>
<dbReference type="InterPro" id="IPR038005">
    <property type="entry name" value="RX-like_CC"/>
</dbReference>
<dbReference type="GO" id="GO:0005524">
    <property type="term" value="F:ATP binding"/>
    <property type="evidence" value="ECO:0007669"/>
    <property type="project" value="UniProtKB-KW"/>
</dbReference>
<dbReference type="InterPro" id="IPR036388">
    <property type="entry name" value="WH-like_DNA-bd_sf"/>
</dbReference>
<feature type="domain" description="NB-ARC" evidence="8">
    <location>
        <begin position="190"/>
        <end position="346"/>
    </location>
</feature>
<dbReference type="InterPro" id="IPR032675">
    <property type="entry name" value="LRR_dom_sf"/>
</dbReference>
<sequence length="1779" mass="198956">MAAEAILGAFMQTLFQKLSEATLDHFISWRGIHGKLESLSSTLSQLQAFLDDAEEKQLTDASVRGWLAKLKDIAYDLDDLLDSYSAKSMRMKQRQVIFPTKASFLSSSFLSRNLYQHRIKHKINIILERLDKIAQERDTIGLQMICEMRRYDTSERPQSSSLVDSSAVFGRERDREEMVRLVLSDNGHNSCNLCVIPVVGMGGLGKTTLMQMVYHDDRVREHFDLRIWIYVSESFDERKLTQETLEASDYDQSVASTNMNMLQETLSRVLRGKRYLLVLDDVWNEDLDKWHSYRAALISGGFGSKIVVTSRNENVGRIMGGIEPYKLQKLSDDDSWSVFKSHAFRDGDCSAHPELEAIGMEIVKKLKGLPLASKALGSLLFCKTDEEEWKDILQNDIWELPADKNNILPALRLSYNHLPPHLKQCFAFCSVYPKDYMFRREKLVKIWLALGFIRQSRKKRMEDTGNAYFNELLSRSFFQPYENNYVMHDAMHDLAKSISMEDCDHLDYGRRHDNAIKTRHLSFPCKDAKCMHFNPLYGFRKLRTLTIIHGYKSRMSQLPHGLFMKLEYLRVLDMHGQGLKELPESIGNLKQLRFLDLSSTEIETLPASLVKLYNLQILKLSDCNFLREVPQGITRLINLRHLEASTRLLSRIHGIGSLVCLQELEEFVVQKRSGHNVTELNNMDELQGQLSIRGLNNVPNGQDAVCAKLRNKEHLRTLHLIWDEDCESNPSEQKEVLEGLQPHLDLKELVIKGFPGVRFPSWLASSFLPKLQTIHICNCRSTRLPALGQLPFLKYLVIAGVTEVTQLSSEFTGFGQPKGFPALEDLLLEDMPNLSEWIFDVADQLFPQLTELGLIKCPQLKKLPPIPSTLRTLWISESGLESLPELQNNSCPSSPTSLYINDCPNLTSLRVGLLAYRPTALKSLTIAHCEGLVSLPEECFRPLISLRSLHIYECPCLVPWTALEGGLLPTSIEDIRLNSCTPLASVLLNGLSYLPHLRHFEIADCPDINNFPAEGLPHTLQFLEISCCDDLQCLPPGLHNISSLETLRISNCPGVESLPKEGLPMGLNELYIKGCPQIKQQCQEGGEYHAKIAHIRDIEIDGDVIGGAEEEGAKAMRAVEGCSSGLQPSAGARAAARVELRRLVARAPGGESSGGGGRGAERVLCFAVLLPLTLRLETGPHNAATHAHSQSKTARGVGFPWRRRRRPLHRPEDGPVVELGRAARLVRDGLFFSPCPIAALHRIAAWRSRGALPVAVDVAAAFVEIRLRESESLLLPGCIGLVHEIGVLSSDRNVVQCSCPAKLLQKLSLSTIGERCLIDAALLLFEMASNNVKEKLRKLLMLSLGKLARISILTESSKEIESADRATEKLEMFKSQLKQKDVCLAENGNGGSLNTILLEKRSRWSITKSWTPCAIGMVPCSFSSTAVLPTLDVIDHELKDDTLEQHVNFELDDHTERAGYHSHPEKQLDVECIPAISEREISDMSEVTFPLKAAEDGPCDGEMSPDIELDATARSSHGGRAPPLGGGNEAREGGSTGETEWERQGRFEVAAVFSALGWCSWAPRERATARMQRVVEAVDRVVEIEPRAREDWRGASGCGQGGGAASAALPFEQEAKELRQGARYPGREKAKGGGGGKGALLLPVWEERDESEPRLTVLDACGMGRRAREDDAGDDCKRTGTHVNFEPDDHTTRIHYYSQPEKHLLVESIPEILRASPECENSNMIEVTFPLKCKLLVVGVWNVMSEEELLLTKSNGGSNMESRENLPLFPRFSSTLRWV</sequence>
<dbReference type="SUPFAM" id="SSF52540">
    <property type="entry name" value="P-loop containing nucleoside triphosphate hydrolases"/>
    <property type="match status" value="1"/>
</dbReference>
<evidence type="ECO:0000313" key="12">
    <source>
        <dbReference type="EnsemblPlants" id="ORUFI01G37780.1"/>
    </source>
</evidence>
<evidence type="ECO:0000256" key="2">
    <source>
        <dbReference type="ARBA" id="ARBA00022614"/>
    </source>
</evidence>
<dbReference type="Pfam" id="PF23559">
    <property type="entry name" value="WHD_DRP"/>
    <property type="match status" value="1"/>
</dbReference>
<dbReference type="FunFam" id="3.40.50.300:FF:001091">
    <property type="entry name" value="Probable disease resistance protein At1g61300"/>
    <property type="match status" value="1"/>
</dbReference>
<keyword evidence="6" id="KW-0067">ATP-binding</keyword>
<dbReference type="SUPFAM" id="SSF52058">
    <property type="entry name" value="L domain-like"/>
    <property type="match status" value="2"/>
</dbReference>
<dbReference type="Gene3D" id="1.10.10.10">
    <property type="entry name" value="Winged helix-like DNA-binding domain superfamily/Winged helix DNA-binding domain"/>
    <property type="match status" value="1"/>
</dbReference>
<dbReference type="GO" id="GO:0002758">
    <property type="term" value="P:innate immune response-activating signaling pathway"/>
    <property type="evidence" value="ECO:0007669"/>
    <property type="project" value="UniProtKB-ARBA"/>
</dbReference>
<dbReference type="Proteomes" id="UP000008022">
    <property type="component" value="Unassembled WGS sequence"/>
</dbReference>
<dbReference type="Gene3D" id="3.80.10.10">
    <property type="entry name" value="Ribonuclease Inhibitor"/>
    <property type="match status" value="4"/>
</dbReference>
<feature type="region of interest" description="Disordered" evidence="7">
    <location>
        <begin position="1513"/>
        <end position="1541"/>
    </location>
</feature>
<dbReference type="InterPro" id="IPR056789">
    <property type="entry name" value="LRR_R13L1-DRL21"/>
</dbReference>
<feature type="domain" description="Disease resistance protein winged helix" evidence="10">
    <location>
        <begin position="431"/>
        <end position="495"/>
    </location>
</feature>
<dbReference type="STRING" id="4529.A0A0E0N3U8"/>
<dbReference type="PANTHER" id="PTHR36766">
    <property type="entry name" value="PLANT BROAD-SPECTRUM MILDEW RESISTANCE PROTEIN RPW8"/>
    <property type="match status" value="1"/>
</dbReference>
<dbReference type="Gene3D" id="3.40.50.300">
    <property type="entry name" value="P-loop containing nucleotide triphosphate hydrolases"/>
    <property type="match status" value="1"/>
</dbReference>
<dbReference type="EnsemblPlants" id="ORUFI01G37780.1">
    <property type="protein sequence ID" value="ORUFI01G37780.1"/>
    <property type="gene ID" value="ORUFI01G37780"/>
</dbReference>
<keyword evidence="2" id="KW-0433">Leucine-rich repeat</keyword>
<dbReference type="HOGENOM" id="CLU_000837_8_8_1"/>
<evidence type="ECO:0000256" key="4">
    <source>
        <dbReference type="ARBA" id="ARBA00022741"/>
    </source>
</evidence>
<dbReference type="Pfam" id="PF25019">
    <property type="entry name" value="LRR_R13L1-DRL21"/>
    <property type="match status" value="1"/>
</dbReference>
<protein>
    <submittedName>
        <fullName evidence="12">Uncharacterized protein</fullName>
    </submittedName>
</protein>
<reference evidence="12" key="2">
    <citation type="submission" date="2015-06" db="UniProtKB">
        <authorList>
            <consortium name="EnsemblPlants"/>
        </authorList>
    </citation>
    <scope>IDENTIFICATION</scope>
</reference>
<dbReference type="Pfam" id="PF18052">
    <property type="entry name" value="Rx_N"/>
    <property type="match status" value="1"/>
</dbReference>
<feature type="domain" description="Disease resistance N-terminal" evidence="9">
    <location>
        <begin position="10"/>
        <end position="94"/>
    </location>
</feature>
<dbReference type="InterPro" id="IPR041118">
    <property type="entry name" value="Rx_N"/>
</dbReference>
<keyword evidence="13" id="KW-1185">Reference proteome</keyword>
<evidence type="ECO:0000259" key="11">
    <source>
        <dbReference type="Pfam" id="PF25019"/>
    </source>
</evidence>
<dbReference type="PRINTS" id="PR00364">
    <property type="entry name" value="DISEASERSIST"/>
</dbReference>
<accession>A0A0E0N3U8</accession>